<dbReference type="EMBL" id="ML121579">
    <property type="protein sequence ID" value="RPB20003.1"/>
    <property type="molecule type" value="Genomic_DNA"/>
</dbReference>
<organism evidence="3 4">
    <name type="scientific">Terfezia boudieri ATCC MYA-4762</name>
    <dbReference type="NCBI Taxonomy" id="1051890"/>
    <lineage>
        <taxon>Eukaryota</taxon>
        <taxon>Fungi</taxon>
        <taxon>Dikarya</taxon>
        <taxon>Ascomycota</taxon>
        <taxon>Pezizomycotina</taxon>
        <taxon>Pezizomycetes</taxon>
        <taxon>Pezizales</taxon>
        <taxon>Pezizaceae</taxon>
        <taxon>Terfezia</taxon>
    </lineage>
</organism>
<feature type="compositionally biased region" description="Acidic residues" evidence="1">
    <location>
        <begin position="716"/>
        <end position="740"/>
    </location>
</feature>
<dbReference type="Pfam" id="PF17667">
    <property type="entry name" value="Pkinase_fungal"/>
    <property type="match status" value="1"/>
</dbReference>
<dbReference type="AlphaFoldDB" id="A0A3N4LAW2"/>
<feature type="compositionally biased region" description="Basic and acidic residues" evidence="1">
    <location>
        <begin position="741"/>
        <end position="766"/>
    </location>
</feature>
<dbReference type="InterPro" id="IPR011009">
    <property type="entry name" value="Kinase-like_dom_sf"/>
</dbReference>
<accession>A0A3N4LAW2</accession>
<dbReference type="Gene3D" id="1.10.510.10">
    <property type="entry name" value="Transferase(Phosphotransferase) domain 1"/>
    <property type="match status" value="1"/>
</dbReference>
<name>A0A3N4LAW2_9PEZI</name>
<keyword evidence="4" id="KW-1185">Reference proteome</keyword>
<reference evidence="3 4" key="1">
    <citation type="journal article" date="2018" name="Nat. Ecol. Evol.">
        <title>Pezizomycetes genomes reveal the molecular basis of ectomycorrhizal truffle lifestyle.</title>
        <authorList>
            <person name="Murat C."/>
            <person name="Payen T."/>
            <person name="Noel B."/>
            <person name="Kuo A."/>
            <person name="Morin E."/>
            <person name="Chen J."/>
            <person name="Kohler A."/>
            <person name="Krizsan K."/>
            <person name="Balestrini R."/>
            <person name="Da Silva C."/>
            <person name="Montanini B."/>
            <person name="Hainaut M."/>
            <person name="Levati E."/>
            <person name="Barry K.W."/>
            <person name="Belfiori B."/>
            <person name="Cichocki N."/>
            <person name="Clum A."/>
            <person name="Dockter R.B."/>
            <person name="Fauchery L."/>
            <person name="Guy J."/>
            <person name="Iotti M."/>
            <person name="Le Tacon F."/>
            <person name="Lindquist E.A."/>
            <person name="Lipzen A."/>
            <person name="Malagnac F."/>
            <person name="Mello A."/>
            <person name="Molinier V."/>
            <person name="Miyauchi S."/>
            <person name="Poulain J."/>
            <person name="Riccioni C."/>
            <person name="Rubini A."/>
            <person name="Sitrit Y."/>
            <person name="Splivallo R."/>
            <person name="Traeger S."/>
            <person name="Wang M."/>
            <person name="Zifcakova L."/>
            <person name="Wipf D."/>
            <person name="Zambonelli A."/>
            <person name="Paolocci F."/>
            <person name="Nowrousian M."/>
            <person name="Ottonello S."/>
            <person name="Baldrian P."/>
            <person name="Spatafora J.W."/>
            <person name="Henrissat B."/>
            <person name="Nagy L.G."/>
            <person name="Aury J.M."/>
            <person name="Wincker P."/>
            <person name="Grigoriev I.V."/>
            <person name="Bonfante P."/>
            <person name="Martin F.M."/>
        </authorList>
    </citation>
    <scope>NUCLEOTIDE SEQUENCE [LARGE SCALE GENOMIC DNA]</scope>
    <source>
        <strain evidence="3 4">ATCC MYA-4762</strain>
    </source>
</reference>
<evidence type="ECO:0000313" key="3">
    <source>
        <dbReference type="EMBL" id="RPB20003.1"/>
    </source>
</evidence>
<dbReference type="OrthoDB" id="3509550at2759"/>
<feature type="region of interest" description="Disordered" evidence="1">
    <location>
        <begin position="160"/>
        <end position="180"/>
    </location>
</feature>
<dbReference type="PANTHER" id="PTHR38248:SF2">
    <property type="entry name" value="FUNK1 11"/>
    <property type="match status" value="1"/>
</dbReference>
<dbReference type="SUPFAM" id="SSF56112">
    <property type="entry name" value="Protein kinase-like (PK-like)"/>
    <property type="match status" value="1"/>
</dbReference>
<feature type="domain" description="Fungal-type protein kinase" evidence="2">
    <location>
        <begin position="212"/>
        <end position="604"/>
    </location>
</feature>
<feature type="compositionally biased region" description="Polar residues" evidence="1">
    <location>
        <begin position="50"/>
        <end position="64"/>
    </location>
</feature>
<dbReference type="STRING" id="1051890.A0A3N4LAW2"/>
<dbReference type="PANTHER" id="PTHR38248">
    <property type="entry name" value="FUNK1 6"/>
    <property type="match status" value="1"/>
</dbReference>
<sequence length="807" mass="90739">MPLHTTSDPPTQHEWTPPPPRLFNTFPTTTPYYSTPIKRKACALPIEGQLPSSPTPGSNHNSSSAEKRRRLASDVCALLRDELNGHWVMDGGFLDRFLLSGKWAPDEKAADLILNRLAAERRDIIWDSQEGDWKCVVPGYSDLTFVKWFCEVANGVVRAGAGSENNPTPTTDTSKNIRSTDPTWLDNRNTLLRTFSESRVRPDFILASPNYPIGWSSVLLVGEHASGKSPTRESLCIKLAQYAEQVFMTQPFRSAVLGIITSNTGPKCEFWRFDRGGAVGSTEIIYDKGKGLKLLVRSLLAVCRLPPRIMGFHTKSISWDPPHPQTSEDSNYPLGNVTNLTIHLLTGESIRNLRQIFSSPGIVSRGTCVWKGLLLSTTIPASSPQSQPLVPAGSPQTQSLVAVKYAWRSTHRSSEAAMYLLASSRGVQSLSPILCHAEYEDISQDVRLRLTTPQGHNRHYTQLVLGTFGKTIFDPTLTPLEVARALLAAVVIHAELFFTGRILHRDLSINNIIALQEPRVVRRSMEASESGRRVFTKDTSLYGCLIDLDYAVDISPERARPSTVQALERTGTYPFIAIQILTASEPHRYRHDLESLLYVLLWLCIYPCAPSPDEAVTSTDSNLPHPRPGVRRSTWHPTDPLKPWFSLDPDAVAAHKVFNIVIRKSAFEELLGRFKPGFAWDRFKNVARRWREQLWEEMRGTGICNLQSEMEIMASVEEDEEEEQDDQEEDDEEEKDDEEKDKEKDNKEKDDKRDGRAEHRRNVSAEEVKIGVGNWDGFMGIRKSLEKLVRELEKLESKGGEYGSVLN</sequence>
<evidence type="ECO:0000259" key="2">
    <source>
        <dbReference type="Pfam" id="PF17667"/>
    </source>
</evidence>
<dbReference type="Proteomes" id="UP000267821">
    <property type="component" value="Unassembled WGS sequence"/>
</dbReference>
<evidence type="ECO:0000256" key="1">
    <source>
        <dbReference type="SAM" id="MobiDB-lite"/>
    </source>
</evidence>
<feature type="compositionally biased region" description="Polar residues" evidence="1">
    <location>
        <begin position="163"/>
        <end position="180"/>
    </location>
</feature>
<protein>
    <recommendedName>
        <fullName evidence="2">Fungal-type protein kinase domain-containing protein</fullName>
    </recommendedName>
</protein>
<feature type="region of interest" description="Disordered" evidence="1">
    <location>
        <begin position="615"/>
        <end position="634"/>
    </location>
</feature>
<gene>
    <name evidence="3" type="ORF">L211DRAFT_578135</name>
</gene>
<feature type="region of interest" description="Disordered" evidence="1">
    <location>
        <begin position="1"/>
        <end position="22"/>
    </location>
</feature>
<dbReference type="InterPro" id="IPR040976">
    <property type="entry name" value="Pkinase_fungal"/>
</dbReference>
<feature type="region of interest" description="Disordered" evidence="1">
    <location>
        <begin position="716"/>
        <end position="766"/>
    </location>
</feature>
<proteinExistence type="predicted"/>
<feature type="region of interest" description="Disordered" evidence="1">
    <location>
        <begin position="47"/>
        <end position="67"/>
    </location>
</feature>
<dbReference type="InParanoid" id="A0A3N4LAW2"/>
<evidence type="ECO:0000313" key="4">
    <source>
        <dbReference type="Proteomes" id="UP000267821"/>
    </source>
</evidence>